<feature type="compositionally biased region" description="Low complexity" evidence="1">
    <location>
        <begin position="368"/>
        <end position="380"/>
    </location>
</feature>
<dbReference type="VEuPathDB" id="VectorBase:AMEC012658"/>
<keyword evidence="2" id="KW-0812">Transmembrane</keyword>
<evidence type="ECO:0000313" key="4">
    <source>
        <dbReference type="Proteomes" id="UP000075902"/>
    </source>
</evidence>
<dbReference type="EnsemblMetazoa" id="AMEC012658-RA">
    <property type="protein sequence ID" value="AMEC012658-PA"/>
    <property type="gene ID" value="AMEC012658"/>
</dbReference>
<feature type="region of interest" description="Disordered" evidence="1">
    <location>
        <begin position="1"/>
        <end position="28"/>
    </location>
</feature>
<sequence length="587" mass="62794">MARSGERGAGAGRPPEGNSFVGDEGESSPDSFNLAPAISLRASSRNLACRSVFWRLNLFIIVARLLYTVFRLRTSLAILVIAGGTGTAAINSHRPTIAATVNRRGHGKLLTCRITFIGDRGRGRVAASTVYAAALMATQTVRWLTATVAVTSALYPLIVRRVIVCHVAWAERPVQQAEGKVGQLIFGRGQDAPQQVLRVGQQGRLRVQLRPERMVVVVGRDDVGQIEQILTQLVRFVVSDHQMLTDRLDLQLVSGEVRPQLIKVRHDGQLIRHSEQIHIARLNHPRRSCPGVLSLSVPNGFSSSPPANSGTGRIGGTNETSDFSSASCRSDSGMVLCSLSFGSLSSDRLLLNALPSRGDAFGGGSGEDGFASSSTATAGDAGSGVGTRNEGTPLIGVSSSELFRLVVSCSSWFVSSDMFSEKSIEFSRSGMSSRSSSGAMSDTLFTDISEMMLCMSSSVALPSRRNTQLSVSSRLAARIFFDTGRNRSVNVCCVDSILAYLRMLIVADASARFLPSCDTSSSTNVQSLSSSSCVLMSLNSVTAIVWLSGIGQDMVLLSGLIRSGCHSSALDWTRRERRVHTTCSFCA</sequence>
<evidence type="ECO:0000256" key="1">
    <source>
        <dbReference type="SAM" id="MobiDB-lite"/>
    </source>
</evidence>
<organism evidence="3 4">
    <name type="scientific">Anopheles melas</name>
    <dbReference type="NCBI Taxonomy" id="34690"/>
    <lineage>
        <taxon>Eukaryota</taxon>
        <taxon>Metazoa</taxon>
        <taxon>Ecdysozoa</taxon>
        <taxon>Arthropoda</taxon>
        <taxon>Hexapoda</taxon>
        <taxon>Insecta</taxon>
        <taxon>Pterygota</taxon>
        <taxon>Neoptera</taxon>
        <taxon>Endopterygota</taxon>
        <taxon>Diptera</taxon>
        <taxon>Nematocera</taxon>
        <taxon>Culicoidea</taxon>
        <taxon>Culicidae</taxon>
        <taxon>Anophelinae</taxon>
        <taxon>Anopheles</taxon>
    </lineage>
</organism>
<evidence type="ECO:0000256" key="2">
    <source>
        <dbReference type="SAM" id="Phobius"/>
    </source>
</evidence>
<evidence type="ECO:0000313" key="3">
    <source>
        <dbReference type="EnsemblMetazoa" id="AMEC012658-PA"/>
    </source>
</evidence>
<dbReference type="Proteomes" id="UP000075902">
    <property type="component" value="Unassembled WGS sequence"/>
</dbReference>
<protein>
    <submittedName>
        <fullName evidence="3">Uncharacterized protein</fullName>
    </submittedName>
</protein>
<reference evidence="4" key="1">
    <citation type="submission" date="2014-01" db="EMBL/GenBank/DDBJ databases">
        <title>The Genome Sequence of Anopheles melas CM1001059_A (V2).</title>
        <authorList>
            <consortium name="The Broad Institute Genomics Platform"/>
            <person name="Neafsey D.E."/>
            <person name="Besansky N."/>
            <person name="Howell P."/>
            <person name="Walton C."/>
            <person name="Young S.K."/>
            <person name="Zeng Q."/>
            <person name="Gargeya S."/>
            <person name="Fitzgerald M."/>
            <person name="Haas B."/>
            <person name="Abouelleil A."/>
            <person name="Allen A.W."/>
            <person name="Alvarado L."/>
            <person name="Arachchi H.M."/>
            <person name="Berlin A.M."/>
            <person name="Chapman S.B."/>
            <person name="Gainer-Dewar J."/>
            <person name="Goldberg J."/>
            <person name="Griggs A."/>
            <person name="Gujja S."/>
            <person name="Hansen M."/>
            <person name="Howarth C."/>
            <person name="Imamovic A."/>
            <person name="Ireland A."/>
            <person name="Larimer J."/>
            <person name="McCowan C."/>
            <person name="Murphy C."/>
            <person name="Pearson M."/>
            <person name="Poon T.W."/>
            <person name="Priest M."/>
            <person name="Roberts A."/>
            <person name="Saif S."/>
            <person name="Shea T."/>
            <person name="Sisk P."/>
            <person name="Sykes S."/>
            <person name="Wortman J."/>
            <person name="Nusbaum C."/>
            <person name="Birren B."/>
        </authorList>
    </citation>
    <scope>NUCLEOTIDE SEQUENCE [LARGE SCALE GENOMIC DNA]</scope>
    <source>
        <strain evidence="4">CM1001059</strain>
    </source>
</reference>
<keyword evidence="4" id="KW-1185">Reference proteome</keyword>
<feature type="region of interest" description="Disordered" evidence="1">
    <location>
        <begin position="302"/>
        <end position="323"/>
    </location>
</feature>
<keyword evidence="2" id="KW-0472">Membrane</keyword>
<feature type="region of interest" description="Disordered" evidence="1">
    <location>
        <begin position="365"/>
        <end position="389"/>
    </location>
</feature>
<feature type="transmembrane region" description="Helical" evidence="2">
    <location>
        <begin position="52"/>
        <end position="70"/>
    </location>
</feature>
<proteinExistence type="predicted"/>
<name>A0A182U2E6_9DIPT</name>
<accession>A0A182U2E6</accession>
<keyword evidence="2" id="KW-1133">Transmembrane helix</keyword>
<reference evidence="3" key="2">
    <citation type="submission" date="2020-05" db="UniProtKB">
        <authorList>
            <consortium name="EnsemblMetazoa"/>
        </authorList>
    </citation>
    <scope>IDENTIFICATION</scope>
    <source>
        <strain evidence="3">CM1001059</strain>
    </source>
</reference>
<feature type="compositionally biased region" description="Polar residues" evidence="1">
    <location>
        <begin position="302"/>
        <end position="311"/>
    </location>
</feature>
<dbReference type="AlphaFoldDB" id="A0A182U2E6"/>